<evidence type="ECO:0000256" key="2">
    <source>
        <dbReference type="ARBA" id="ARBA00022989"/>
    </source>
</evidence>
<dbReference type="Proteomes" id="UP000037660">
    <property type="component" value="Unassembled WGS sequence"/>
</dbReference>
<dbReference type="InterPro" id="IPR011701">
    <property type="entry name" value="MFS"/>
</dbReference>
<dbReference type="Gene3D" id="1.20.1250.20">
    <property type="entry name" value="MFS general substrate transporter like domains"/>
    <property type="match status" value="1"/>
</dbReference>
<evidence type="ECO:0000313" key="7">
    <source>
        <dbReference type="Proteomes" id="UP000037660"/>
    </source>
</evidence>
<dbReference type="EMBL" id="BBYR01000009">
    <property type="protein sequence ID" value="GAP34731.1"/>
    <property type="molecule type" value="Genomic_DNA"/>
</dbReference>
<feature type="transmembrane region" description="Helical" evidence="5">
    <location>
        <begin position="358"/>
        <end position="380"/>
    </location>
</feature>
<dbReference type="SUPFAM" id="SSF103473">
    <property type="entry name" value="MFS general substrate transporter"/>
    <property type="match status" value="1"/>
</dbReference>
<dbReference type="InterPro" id="IPR036259">
    <property type="entry name" value="MFS_trans_sf"/>
</dbReference>
<evidence type="ECO:0008006" key="8">
    <source>
        <dbReference type="Google" id="ProtNLM"/>
    </source>
</evidence>
<keyword evidence="2 5" id="KW-1133">Transmembrane helix</keyword>
<evidence type="ECO:0000256" key="1">
    <source>
        <dbReference type="ARBA" id="ARBA00022692"/>
    </source>
</evidence>
<keyword evidence="3 5" id="KW-0472">Membrane</keyword>
<name>A0A0K8NWH7_PISS1</name>
<sequence>MGAGDVPGRAGPMPEASVPPTPAPPRHVVPWIAAAQLFGTSLWFSANSAADDLARRWGLATADIGHLTVAVQAGFIAGTLLLALSGLADRFRASRIFVACALLGAAANAGFALLSGGLADALAWRFVVGLTLAGIYPLGMKLIIGWAPGRAGAALAVLVGMLVIGTALPHLLRALGQAWDGRLVILASSGLALVSAAMVGRLGDGPHQAPSPARGPAARPMPAQLLAALRVPAFRAAALGYFGHMWELYAFWTLVPMLLARSSLGAAGADLATLSFAVIAVGGLGCFAGGLASTRWGSARVAAAALAGSGGCALVFAAGGHAWAPLPLALLLLAWGTTVVADSPHFSALSARASPPALVGSALAVQNGIGFALTLGAIALVTGQLDRVGPAVVWWLVPGPLLGLLGLWPLWRPGRPPPPG</sequence>
<protein>
    <recommendedName>
        <fullName evidence="8">MFS transporter</fullName>
    </recommendedName>
</protein>
<evidence type="ECO:0000256" key="5">
    <source>
        <dbReference type="SAM" id="Phobius"/>
    </source>
</evidence>
<dbReference type="AlphaFoldDB" id="A0A0K8NWH7"/>
<accession>A0A0K8NWH7</accession>
<feature type="transmembrane region" description="Helical" evidence="5">
    <location>
        <begin position="392"/>
        <end position="411"/>
    </location>
</feature>
<feature type="transmembrane region" description="Helical" evidence="5">
    <location>
        <begin position="96"/>
        <end position="116"/>
    </location>
</feature>
<evidence type="ECO:0000256" key="4">
    <source>
        <dbReference type="SAM" id="MobiDB-lite"/>
    </source>
</evidence>
<feature type="transmembrane region" description="Helical" evidence="5">
    <location>
        <begin position="64"/>
        <end position="84"/>
    </location>
</feature>
<reference evidence="7" key="1">
    <citation type="submission" date="2015-07" db="EMBL/GenBank/DDBJ databases">
        <title>Discovery of a poly(ethylene terephthalate assimilation.</title>
        <authorList>
            <person name="Yoshida S."/>
            <person name="Hiraga K."/>
            <person name="Takehana T."/>
            <person name="Taniguchi I."/>
            <person name="Yamaji H."/>
            <person name="Maeda Y."/>
            <person name="Toyohara K."/>
            <person name="Miyamoto K."/>
            <person name="Kimura Y."/>
            <person name="Oda K."/>
        </authorList>
    </citation>
    <scope>NUCLEOTIDE SEQUENCE [LARGE SCALE GENOMIC DNA]</scope>
    <source>
        <strain evidence="7">NBRC 110686 / TISTR 2288 / 201-F6</strain>
    </source>
</reference>
<dbReference type="STRING" id="1547922.ISF6_5439"/>
<gene>
    <name evidence="6" type="ORF">ISF6_5439</name>
</gene>
<feature type="transmembrane region" description="Helical" evidence="5">
    <location>
        <begin position="264"/>
        <end position="289"/>
    </location>
</feature>
<proteinExistence type="predicted"/>
<feature type="region of interest" description="Disordered" evidence="4">
    <location>
        <begin position="1"/>
        <end position="22"/>
    </location>
</feature>
<dbReference type="GO" id="GO:0022857">
    <property type="term" value="F:transmembrane transporter activity"/>
    <property type="evidence" value="ECO:0007669"/>
    <property type="project" value="InterPro"/>
</dbReference>
<dbReference type="PANTHER" id="PTHR23521:SF3">
    <property type="entry name" value="MFS TRANSPORTER"/>
    <property type="match status" value="1"/>
</dbReference>
<feature type="transmembrane region" description="Helical" evidence="5">
    <location>
        <begin position="301"/>
        <end position="320"/>
    </location>
</feature>
<evidence type="ECO:0000256" key="3">
    <source>
        <dbReference type="ARBA" id="ARBA00023136"/>
    </source>
</evidence>
<keyword evidence="1 5" id="KW-0812">Transmembrane</keyword>
<feature type="transmembrane region" description="Helical" evidence="5">
    <location>
        <begin position="151"/>
        <end position="171"/>
    </location>
</feature>
<dbReference type="Pfam" id="PF07690">
    <property type="entry name" value="MFS_1"/>
    <property type="match status" value="1"/>
</dbReference>
<organism evidence="6 7">
    <name type="scientific">Piscinibacter sakaiensis</name>
    <name type="common">Ideonella sakaiensis</name>
    <dbReference type="NCBI Taxonomy" id="1547922"/>
    <lineage>
        <taxon>Bacteria</taxon>
        <taxon>Pseudomonadati</taxon>
        <taxon>Pseudomonadota</taxon>
        <taxon>Betaproteobacteria</taxon>
        <taxon>Burkholderiales</taxon>
        <taxon>Sphaerotilaceae</taxon>
        <taxon>Piscinibacter</taxon>
    </lineage>
</organism>
<comment type="caution">
    <text evidence="6">The sequence shown here is derived from an EMBL/GenBank/DDBJ whole genome shotgun (WGS) entry which is preliminary data.</text>
</comment>
<feature type="transmembrane region" description="Helical" evidence="5">
    <location>
        <begin position="122"/>
        <end position="139"/>
    </location>
</feature>
<dbReference type="GO" id="GO:0005886">
    <property type="term" value="C:plasma membrane"/>
    <property type="evidence" value="ECO:0007669"/>
    <property type="project" value="TreeGrafter"/>
</dbReference>
<keyword evidence="7" id="KW-1185">Reference proteome</keyword>
<reference evidence="6 7" key="2">
    <citation type="journal article" date="2016" name="Science">
        <title>A bacterium that degrades and assimilates poly(ethylene terephthalate).</title>
        <authorList>
            <person name="Yoshida S."/>
            <person name="Hiraga K."/>
            <person name="Takehana T."/>
            <person name="Taniguchi I."/>
            <person name="Yamaji H."/>
            <person name="Maeda Y."/>
            <person name="Toyohara K."/>
            <person name="Miyamoto K."/>
            <person name="Kimura Y."/>
            <person name="Oda K."/>
        </authorList>
    </citation>
    <scope>NUCLEOTIDE SEQUENCE [LARGE SCALE GENOMIC DNA]</scope>
    <source>
        <strain evidence="7">NBRC 110686 / TISTR 2288 / 201-F6</strain>
    </source>
</reference>
<evidence type="ECO:0000313" key="6">
    <source>
        <dbReference type="EMBL" id="GAP34731.1"/>
    </source>
</evidence>
<feature type="transmembrane region" description="Helical" evidence="5">
    <location>
        <begin position="183"/>
        <end position="202"/>
    </location>
</feature>
<dbReference type="PANTHER" id="PTHR23521">
    <property type="entry name" value="TRANSPORTER MFS SUPERFAMILY"/>
    <property type="match status" value="1"/>
</dbReference>